<evidence type="ECO:0000256" key="1">
    <source>
        <dbReference type="ARBA" id="ARBA00000681"/>
    </source>
</evidence>
<dbReference type="PROSITE" id="PS51760">
    <property type="entry name" value="GH10_2"/>
    <property type="match status" value="1"/>
</dbReference>
<sequence length="337" mass="37128">MKAAIFTTTLLTAVGATATVPCTGTTTLREEAAKKNILFGSGMINPHWLNETMFAAVLAEQFNSLSPENELKWSFIHPTKDTYNWESIDRLVSFAEQHNMAMKGHGFISNCCTPDYLLNITDPSAFRAEMAAHFKAVLERYAGKIDRWDVVAEALKTNGGGLQTNNDFYKVLGPSYIEDAFRMARAASPDAKLLLNENLVESNPAKRQELYDLVSGLVANGVPIDGVALQMHITEVLPEAGVITDMVNSYKALGLEVTIAEMDVHTLDSTKQAVIYGAVIDEALHAGITDIHFWGFTDGHNYTWVPHAGPLMFDKQYHAKPAFYATHDALAKFVNEP</sequence>
<proteinExistence type="inferred from homology"/>
<dbReference type="InterPro" id="IPR044846">
    <property type="entry name" value="GH10"/>
</dbReference>
<protein>
    <recommendedName>
        <fullName evidence="3">endo-1,4-beta-xylanase</fullName>
        <ecNumber evidence="3">3.2.1.8</ecNumber>
    </recommendedName>
</protein>
<dbReference type="EC" id="3.2.1.8" evidence="3"/>
<feature type="domain" description="GH10" evidence="11">
    <location>
        <begin position="23"/>
        <end position="329"/>
    </location>
</feature>
<keyword evidence="4" id="KW-0858">Xylan degradation</keyword>
<dbReference type="Gene3D" id="3.20.20.80">
    <property type="entry name" value="Glycosidases"/>
    <property type="match status" value="1"/>
</dbReference>
<dbReference type="HOGENOM" id="CLU_020161_4_0_1"/>
<evidence type="ECO:0000256" key="7">
    <source>
        <dbReference type="ARBA" id="ARBA00023277"/>
    </source>
</evidence>
<dbReference type="InterPro" id="IPR017853">
    <property type="entry name" value="GH"/>
</dbReference>
<name>J4UIR7_BEAB2</name>
<dbReference type="EMBL" id="JH725174">
    <property type="protein sequence ID" value="EJP63532.1"/>
    <property type="molecule type" value="Genomic_DNA"/>
</dbReference>
<dbReference type="PANTHER" id="PTHR31490:SF88">
    <property type="entry name" value="BETA-XYLANASE"/>
    <property type="match status" value="1"/>
</dbReference>
<evidence type="ECO:0000256" key="9">
    <source>
        <dbReference type="ARBA" id="ARBA00023326"/>
    </source>
</evidence>
<dbReference type="InterPro" id="IPR001000">
    <property type="entry name" value="GH10_dom"/>
</dbReference>
<comment type="similarity">
    <text evidence="2">Belongs to the glycosyl hydrolase 10 (cellulase F) family.</text>
</comment>
<dbReference type="GO" id="GO:0045493">
    <property type="term" value="P:xylan catabolic process"/>
    <property type="evidence" value="ECO:0007669"/>
    <property type="project" value="UniProtKB-KW"/>
</dbReference>
<feature type="signal peptide" evidence="10">
    <location>
        <begin position="1"/>
        <end position="18"/>
    </location>
</feature>
<gene>
    <name evidence="12" type="ORF">BBA_07458</name>
</gene>
<dbReference type="Proteomes" id="UP000002762">
    <property type="component" value="Unassembled WGS sequence"/>
</dbReference>
<feature type="chain" id="PRO_5003780788" description="endo-1,4-beta-xylanase" evidence="10">
    <location>
        <begin position="19"/>
        <end position="337"/>
    </location>
</feature>
<evidence type="ECO:0000259" key="11">
    <source>
        <dbReference type="PROSITE" id="PS51760"/>
    </source>
</evidence>
<dbReference type="RefSeq" id="XP_008600777.1">
    <property type="nucleotide sequence ID" value="XM_008602555.1"/>
</dbReference>
<evidence type="ECO:0000256" key="2">
    <source>
        <dbReference type="ARBA" id="ARBA00007495"/>
    </source>
</evidence>
<dbReference type="PANTHER" id="PTHR31490">
    <property type="entry name" value="GLYCOSYL HYDROLASE"/>
    <property type="match status" value="1"/>
</dbReference>
<evidence type="ECO:0000256" key="4">
    <source>
        <dbReference type="ARBA" id="ARBA00022651"/>
    </source>
</evidence>
<dbReference type="SUPFAM" id="SSF51445">
    <property type="entry name" value="(Trans)glycosidases"/>
    <property type="match status" value="1"/>
</dbReference>
<keyword evidence="7" id="KW-0119">Carbohydrate metabolism</keyword>
<dbReference type="STRING" id="655819.J4UIR7"/>
<keyword evidence="13" id="KW-1185">Reference proteome</keyword>
<evidence type="ECO:0000256" key="5">
    <source>
        <dbReference type="ARBA" id="ARBA00022729"/>
    </source>
</evidence>
<organism evidence="12 13">
    <name type="scientific">Beauveria bassiana (strain ARSEF 2860)</name>
    <name type="common">White muscardine disease fungus</name>
    <name type="synonym">Tritirachium shiotae</name>
    <dbReference type="NCBI Taxonomy" id="655819"/>
    <lineage>
        <taxon>Eukaryota</taxon>
        <taxon>Fungi</taxon>
        <taxon>Dikarya</taxon>
        <taxon>Ascomycota</taxon>
        <taxon>Pezizomycotina</taxon>
        <taxon>Sordariomycetes</taxon>
        <taxon>Hypocreomycetidae</taxon>
        <taxon>Hypocreales</taxon>
        <taxon>Cordycipitaceae</taxon>
        <taxon>Beauveria</taxon>
    </lineage>
</organism>
<comment type="catalytic activity">
    <reaction evidence="1">
        <text>Endohydrolysis of (1-&gt;4)-beta-D-xylosidic linkages in xylans.</text>
        <dbReference type="EC" id="3.2.1.8"/>
    </reaction>
</comment>
<dbReference type="GeneID" id="19890470"/>
<dbReference type="Pfam" id="PF00331">
    <property type="entry name" value="Glyco_hydro_10"/>
    <property type="match status" value="1"/>
</dbReference>
<evidence type="ECO:0000256" key="3">
    <source>
        <dbReference type="ARBA" id="ARBA00012590"/>
    </source>
</evidence>
<dbReference type="GO" id="GO:0031176">
    <property type="term" value="F:endo-1,4-beta-xylanase activity"/>
    <property type="evidence" value="ECO:0007669"/>
    <property type="project" value="UniProtKB-EC"/>
</dbReference>
<keyword evidence="9" id="KW-0624">Polysaccharide degradation</keyword>
<dbReference type="SMART" id="SM00633">
    <property type="entry name" value="Glyco_10"/>
    <property type="match status" value="1"/>
</dbReference>
<keyword evidence="8" id="KW-0326">Glycosidase</keyword>
<evidence type="ECO:0000256" key="6">
    <source>
        <dbReference type="ARBA" id="ARBA00022801"/>
    </source>
</evidence>
<evidence type="ECO:0000256" key="8">
    <source>
        <dbReference type="ARBA" id="ARBA00023295"/>
    </source>
</evidence>
<dbReference type="AlphaFoldDB" id="J4UIR7"/>
<dbReference type="InParanoid" id="J4UIR7"/>
<accession>J4UIR7</accession>
<reference evidence="12 13" key="1">
    <citation type="journal article" date="2012" name="Sci. Rep.">
        <title>Genomic perspectives on the evolution of fungal entomopathogenicity in Beauveria bassiana.</title>
        <authorList>
            <person name="Xiao G."/>
            <person name="Ying S.H."/>
            <person name="Zheng P."/>
            <person name="Wang Z.L."/>
            <person name="Zhang S."/>
            <person name="Xie X.Q."/>
            <person name="Shang Y."/>
            <person name="St Leger R.J."/>
            <person name="Zhao G.P."/>
            <person name="Wang C."/>
            <person name="Feng M.G."/>
        </authorList>
    </citation>
    <scope>NUCLEOTIDE SEQUENCE [LARGE SCALE GENOMIC DNA]</scope>
    <source>
        <strain evidence="12 13">ARSEF 2860</strain>
    </source>
</reference>
<evidence type="ECO:0000313" key="13">
    <source>
        <dbReference type="Proteomes" id="UP000002762"/>
    </source>
</evidence>
<keyword evidence="5 10" id="KW-0732">Signal</keyword>
<evidence type="ECO:0000256" key="10">
    <source>
        <dbReference type="SAM" id="SignalP"/>
    </source>
</evidence>
<evidence type="ECO:0000313" key="12">
    <source>
        <dbReference type="EMBL" id="EJP63532.1"/>
    </source>
</evidence>
<keyword evidence="6 12" id="KW-0378">Hydrolase</keyword>